<protein>
    <submittedName>
        <fullName evidence="1">Uncharacterized protein</fullName>
    </submittedName>
</protein>
<reference evidence="1" key="2">
    <citation type="submission" date="2020-11" db="EMBL/GenBank/DDBJ databases">
        <authorList>
            <person name="McCartney M.A."/>
            <person name="Auch B."/>
            <person name="Kono T."/>
            <person name="Mallez S."/>
            <person name="Becker A."/>
            <person name="Gohl D.M."/>
            <person name="Silverstein K.A.T."/>
            <person name="Koren S."/>
            <person name="Bechman K.B."/>
            <person name="Herman A."/>
            <person name="Abrahante J.E."/>
            <person name="Garbe J."/>
        </authorList>
    </citation>
    <scope>NUCLEOTIDE SEQUENCE</scope>
    <source>
        <strain evidence="1">Duluth1</strain>
        <tissue evidence="1">Whole animal</tissue>
    </source>
</reference>
<dbReference type="GO" id="GO:0006298">
    <property type="term" value="P:mismatch repair"/>
    <property type="evidence" value="ECO:0007669"/>
    <property type="project" value="InterPro"/>
</dbReference>
<dbReference type="Proteomes" id="UP000828390">
    <property type="component" value="Unassembled WGS sequence"/>
</dbReference>
<accession>A0A9D4HD21</accession>
<dbReference type="AlphaFoldDB" id="A0A9D4HD21"/>
<keyword evidence="2" id="KW-1185">Reference proteome</keyword>
<name>A0A9D4HD21_DREPO</name>
<evidence type="ECO:0000313" key="1">
    <source>
        <dbReference type="EMBL" id="KAH3713473.1"/>
    </source>
</evidence>
<dbReference type="GO" id="GO:0030983">
    <property type="term" value="F:mismatched DNA binding"/>
    <property type="evidence" value="ECO:0007669"/>
    <property type="project" value="InterPro"/>
</dbReference>
<sequence>MKERLNVNFFSGANSSRNACNILHVLPQILHEKGHMSGRTQQVINSSLPSVLKEALSPKSEFWESSKTLKVLSEETYFRDGTEGELQWPAVVKAMLSNSELTWVVL</sequence>
<dbReference type="EMBL" id="JAIWYP010000014">
    <property type="protein sequence ID" value="KAH3713473.1"/>
    <property type="molecule type" value="Genomic_DNA"/>
</dbReference>
<comment type="caution">
    <text evidence="1">The sequence shown here is derived from an EMBL/GenBank/DDBJ whole genome shotgun (WGS) entry which is preliminary data.</text>
</comment>
<dbReference type="GO" id="GO:0005524">
    <property type="term" value="F:ATP binding"/>
    <property type="evidence" value="ECO:0007669"/>
    <property type="project" value="InterPro"/>
</dbReference>
<proteinExistence type="predicted"/>
<reference evidence="1" key="1">
    <citation type="journal article" date="2019" name="bioRxiv">
        <title>The Genome of the Zebra Mussel, Dreissena polymorpha: A Resource for Invasive Species Research.</title>
        <authorList>
            <person name="McCartney M.A."/>
            <person name="Auch B."/>
            <person name="Kono T."/>
            <person name="Mallez S."/>
            <person name="Zhang Y."/>
            <person name="Obille A."/>
            <person name="Becker A."/>
            <person name="Abrahante J.E."/>
            <person name="Garbe J."/>
            <person name="Badalamenti J.P."/>
            <person name="Herman A."/>
            <person name="Mangelson H."/>
            <person name="Liachko I."/>
            <person name="Sullivan S."/>
            <person name="Sone E.D."/>
            <person name="Koren S."/>
            <person name="Silverstein K.A.T."/>
            <person name="Beckman K.B."/>
            <person name="Gohl D.M."/>
        </authorList>
    </citation>
    <scope>NUCLEOTIDE SEQUENCE</scope>
    <source>
        <strain evidence="1">Duluth1</strain>
        <tissue evidence="1">Whole animal</tissue>
    </source>
</reference>
<organism evidence="1 2">
    <name type="scientific">Dreissena polymorpha</name>
    <name type="common">Zebra mussel</name>
    <name type="synonym">Mytilus polymorpha</name>
    <dbReference type="NCBI Taxonomy" id="45954"/>
    <lineage>
        <taxon>Eukaryota</taxon>
        <taxon>Metazoa</taxon>
        <taxon>Spiralia</taxon>
        <taxon>Lophotrochozoa</taxon>
        <taxon>Mollusca</taxon>
        <taxon>Bivalvia</taxon>
        <taxon>Autobranchia</taxon>
        <taxon>Heteroconchia</taxon>
        <taxon>Euheterodonta</taxon>
        <taxon>Imparidentia</taxon>
        <taxon>Neoheterodontei</taxon>
        <taxon>Myida</taxon>
        <taxon>Dreissenoidea</taxon>
        <taxon>Dreissenidae</taxon>
        <taxon>Dreissena</taxon>
    </lineage>
</organism>
<evidence type="ECO:0000313" key="2">
    <source>
        <dbReference type="Proteomes" id="UP000828390"/>
    </source>
</evidence>
<dbReference type="InterPro" id="IPR036678">
    <property type="entry name" value="MutS_con_dom_sf"/>
</dbReference>
<gene>
    <name evidence="1" type="ORF">DPMN_073266</name>
</gene>
<dbReference type="Gene3D" id="3.30.420.110">
    <property type="entry name" value="MutS, connector domain"/>
    <property type="match status" value="1"/>
</dbReference>